<dbReference type="Proteomes" id="UP000005203">
    <property type="component" value="Linkage group LG15"/>
</dbReference>
<reference evidence="4" key="2">
    <citation type="submission" date="2025-04" db="UniProtKB">
        <authorList>
            <consortium name="RefSeq"/>
        </authorList>
    </citation>
    <scope>IDENTIFICATION</scope>
    <source>
        <strain evidence="4">DH4</strain>
        <tissue evidence="4">Whole body</tissue>
    </source>
</reference>
<gene>
    <name evidence="4" type="primary">LOC725889</name>
</gene>
<accession>A0A7M7G2K6</accession>
<dbReference type="OrthoDB" id="8197684at2759"/>
<evidence type="ECO:0000313" key="2">
    <source>
        <dbReference type="EnsemblMetazoa" id="XP_001121683"/>
    </source>
</evidence>
<dbReference type="GO" id="GO:0006360">
    <property type="term" value="P:transcription by RNA polymerase I"/>
    <property type="evidence" value="ECO:0007669"/>
    <property type="project" value="InterPro"/>
</dbReference>
<evidence type="ECO:0000256" key="1">
    <source>
        <dbReference type="SAM" id="MobiDB-lite"/>
    </source>
</evidence>
<sequence length="257" mass="28990">MIVLNIMDLDMEDSLTKLNTQLNKSMVLMDTGESEIFQPKSKKSIKINTKIQPASPPITSPISRKSILKKTEKRITVKNELEQNIDNNNSSNETNHSGSSINATPTIRPHNINDLIQGENLIVETTDSTFNLDDLSDNEDIWVMDIPTTIDPRELKGQTLIFGEKSKFKINDEKYCAVNQEVKCNVTCVLHTGKIKSRYKTVNLKPKGTITVRRKLSSIPKTKPIQIENCSVPFPKNLKIRHPLFGVSYEGNVKNVQ</sequence>
<dbReference type="RefSeq" id="XP_001121683.2">
    <property type="nucleotide sequence ID" value="XM_001121683.5"/>
</dbReference>
<evidence type="ECO:0000313" key="4">
    <source>
        <dbReference type="RefSeq" id="XP_001121683.2"/>
    </source>
</evidence>
<dbReference type="GeneID" id="725889"/>
<evidence type="ECO:0000313" key="3">
    <source>
        <dbReference type="Proteomes" id="UP000005203"/>
    </source>
</evidence>
<keyword evidence="3" id="KW-1185">Reference proteome</keyword>
<dbReference type="Pfam" id="PF08208">
    <property type="entry name" value="RNA_polI_A34"/>
    <property type="match status" value="1"/>
</dbReference>
<dbReference type="EnsemblMetazoa" id="XM_001121683">
    <property type="protein sequence ID" value="XP_001121683"/>
    <property type="gene ID" value="LOC725889"/>
</dbReference>
<proteinExistence type="predicted"/>
<dbReference type="InterPro" id="IPR013240">
    <property type="entry name" value="DNA-dir_RNA_pol1_su_RPA34"/>
</dbReference>
<dbReference type="AlphaFoldDB" id="A0A7M7G2K6"/>
<reference evidence="2" key="1">
    <citation type="submission" date="2021-01" db="UniProtKB">
        <authorList>
            <consortium name="EnsemblMetazoa"/>
        </authorList>
    </citation>
    <scope>IDENTIFICATION</scope>
    <source>
        <strain evidence="2">DH4</strain>
    </source>
</reference>
<dbReference type="KEGG" id="ame:725889"/>
<feature type="region of interest" description="Disordered" evidence="1">
    <location>
        <begin position="79"/>
        <end position="106"/>
    </location>
</feature>
<protein>
    <submittedName>
        <fullName evidence="4">Uncharacterized protein LOC725889</fullName>
    </submittedName>
</protein>
<name>A0A7M7G2K6_APIME</name>
<accession>A0A8B6XCZ3</accession>
<feature type="compositionally biased region" description="Low complexity" evidence="1">
    <location>
        <begin position="87"/>
        <end position="100"/>
    </location>
</feature>
<organism evidence="2">
    <name type="scientific">Apis mellifera</name>
    <name type="common">Honeybee</name>
    <dbReference type="NCBI Taxonomy" id="7460"/>
    <lineage>
        <taxon>Eukaryota</taxon>
        <taxon>Metazoa</taxon>
        <taxon>Ecdysozoa</taxon>
        <taxon>Arthropoda</taxon>
        <taxon>Hexapoda</taxon>
        <taxon>Insecta</taxon>
        <taxon>Pterygota</taxon>
        <taxon>Neoptera</taxon>
        <taxon>Endopterygota</taxon>
        <taxon>Hymenoptera</taxon>
        <taxon>Apocrita</taxon>
        <taxon>Aculeata</taxon>
        <taxon>Apoidea</taxon>
        <taxon>Anthophila</taxon>
        <taxon>Apidae</taxon>
        <taxon>Apis</taxon>
    </lineage>
</organism>